<evidence type="ECO:0000256" key="1">
    <source>
        <dbReference type="ARBA" id="ARBA00022723"/>
    </source>
</evidence>
<dbReference type="Gene3D" id="3.40.225.10">
    <property type="entry name" value="Class II aldolase/adducin N-terminal domain"/>
    <property type="match status" value="1"/>
</dbReference>
<dbReference type="SMART" id="SM01007">
    <property type="entry name" value="Aldolase_II"/>
    <property type="match status" value="1"/>
</dbReference>
<dbReference type="OrthoDB" id="18709at2157"/>
<keyword evidence="2" id="KW-0456">Lyase</keyword>
<dbReference type="AlphaFoldDB" id="A0A1G9UGQ0"/>
<evidence type="ECO:0000313" key="5">
    <source>
        <dbReference type="Proteomes" id="UP000199370"/>
    </source>
</evidence>
<evidence type="ECO:0000256" key="2">
    <source>
        <dbReference type="ARBA" id="ARBA00023239"/>
    </source>
</evidence>
<dbReference type="UniPathway" id="UPA00071"/>
<dbReference type="STRING" id="996166.SAMN05192554_104115"/>
<organism evidence="4 5">
    <name type="scientific">Haloarchaeobius iranensis</name>
    <dbReference type="NCBI Taxonomy" id="996166"/>
    <lineage>
        <taxon>Archaea</taxon>
        <taxon>Methanobacteriati</taxon>
        <taxon>Methanobacteriota</taxon>
        <taxon>Stenosarchaea group</taxon>
        <taxon>Halobacteria</taxon>
        <taxon>Halobacteriales</taxon>
        <taxon>Halorubellaceae</taxon>
        <taxon>Haloarchaeobius</taxon>
    </lineage>
</organism>
<evidence type="ECO:0000313" key="4">
    <source>
        <dbReference type="EMBL" id="SDM58983.1"/>
    </source>
</evidence>
<dbReference type="PANTHER" id="PTHR22789:SF0">
    <property type="entry name" value="3-OXO-TETRONATE 4-PHOSPHATE DECARBOXYLASE-RELATED"/>
    <property type="match status" value="1"/>
</dbReference>
<dbReference type="InterPro" id="IPR001303">
    <property type="entry name" value="Aldolase_II/adducin_N"/>
</dbReference>
<evidence type="ECO:0000259" key="3">
    <source>
        <dbReference type="SMART" id="SM01007"/>
    </source>
</evidence>
<dbReference type="Proteomes" id="UP000199370">
    <property type="component" value="Unassembled WGS sequence"/>
</dbReference>
<dbReference type="GO" id="GO:0019323">
    <property type="term" value="P:pentose catabolic process"/>
    <property type="evidence" value="ECO:0007669"/>
    <property type="project" value="TreeGrafter"/>
</dbReference>
<dbReference type="Pfam" id="PF00596">
    <property type="entry name" value="Aldolase_II"/>
    <property type="match status" value="1"/>
</dbReference>
<sequence>MSHEQQRQAVVDWAPELADLTPGRTGNLSVREGDAFAVTPTGVPYDGFDADDVPVVDLEGEQVAGEMKPSSEVPMHRHLYRFLDTGAVVHTHSTWSTTMSVLHEPLPPVHYMIVAVGREVPVAEYAPYGTEELARNIVDAMDEADSRACFVENHGLVVTGEDLPSAVENTGHVENLSQVYLQARGNGEPQELSDAQLGVVEEKFESYGQ</sequence>
<dbReference type="SUPFAM" id="SSF53639">
    <property type="entry name" value="AraD/HMP-PK domain-like"/>
    <property type="match status" value="1"/>
</dbReference>
<dbReference type="InterPro" id="IPR050197">
    <property type="entry name" value="Aldolase_class_II_sugar_metab"/>
</dbReference>
<protein>
    <submittedName>
        <fullName evidence="4">L-fuculose 1-phosphate aldolase</fullName>
    </submittedName>
</protein>
<dbReference type="EMBL" id="FNIA01000004">
    <property type="protein sequence ID" value="SDM58983.1"/>
    <property type="molecule type" value="Genomic_DNA"/>
</dbReference>
<keyword evidence="1" id="KW-0479">Metal-binding</keyword>
<dbReference type="PANTHER" id="PTHR22789">
    <property type="entry name" value="FUCULOSE PHOSPHATE ALDOLASE"/>
    <property type="match status" value="1"/>
</dbReference>
<feature type="domain" description="Class II aldolase/adducin N-terminal" evidence="3">
    <location>
        <begin position="8"/>
        <end position="181"/>
    </location>
</feature>
<dbReference type="GO" id="GO:0046872">
    <property type="term" value="F:metal ion binding"/>
    <property type="evidence" value="ECO:0007669"/>
    <property type="project" value="UniProtKB-KW"/>
</dbReference>
<reference evidence="4 5" key="1">
    <citation type="submission" date="2016-10" db="EMBL/GenBank/DDBJ databases">
        <authorList>
            <person name="de Groot N.N."/>
        </authorList>
    </citation>
    <scope>NUCLEOTIDE SEQUENCE [LARGE SCALE GENOMIC DNA]</scope>
    <source>
        <strain evidence="5">EB21,IBRC-M 10013,KCTC 4048</strain>
    </source>
</reference>
<dbReference type="GO" id="GO:0005829">
    <property type="term" value="C:cytosol"/>
    <property type="evidence" value="ECO:0007669"/>
    <property type="project" value="TreeGrafter"/>
</dbReference>
<name>A0A1G9UGQ0_9EURY</name>
<keyword evidence="5" id="KW-1185">Reference proteome</keyword>
<gene>
    <name evidence="4" type="ORF">SAMN05192554_104115</name>
</gene>
<dbReference type="InterPro" id="IPR036409">
    <property type="entry name" value="Aldolase_II/adducin_N_sf"/>
</dbReference>
<accession>A0A1G9UGQ0</accession>
<proteinExistence type="predicted"/>
<dbReference type="RefSeq" id="WP_089731890.1">
    <property type="nucleotide sequence ID" value="NZ_FNIA01000004.1"/>
</dbReference>
<dbReference type="GO" id="GO:0016832">
    <property type="term" value="F:aldehyde-lyase activity"/>
    <property type="evidence" value="ECO:0007669"/>
    <property type="project" value="TreeGrafter"/>
</dbReference>